<comment type="caution">
    <text evidence="8">The sequence shown here is derived from an EMBL/GenBank/DDBJ whole genome shotgun (WGS) entry which is preliminary data.</text>
</comment>
<evidence type="ECO:0000256" key="3">
    <source>
        <dbReference type="ARBA" id="ARBA00022490"/>
    </source>
</evidence>
<dbReference type="PRINTS" id="PR00492">
    <property type="entry name" value="RHOGDI"/>
</dbReference>
<dbReference type="FunFam" id="2.70.50.30:FF:000001">
    <property type="entry name" value="Rho GDP-dissociation inhibitor 1"/>
    <property type="match status" value="1"/>
</dbReference>
<dbReference type="EMBL" id="MUJZ01039455">
    <property type="protein sequence ID" value="OTF75995.1"/>
    <property type="molecule type" value="Genomic_DNA"/>
</dbReference>
<dbReference type="SUPFAM" id="SSF81296">
    <property type="entry name" value="E set domains"/>
    <property type="match status" value="1"/>
</dbReference>
<keyword evidence="3" id="KW-0963">Cytoplasm</keyword>
<evidence type="ECO:0000256" key="6">
    <source>
        <dbReference type="ARBA" id="ARBA00080671"/>
    </source>
</evidence>
<feature type="region of interest" description="Disordered" evidence="7">
    <location>
        <begin position="1"/>
        <end position="30"/>
    </location>
</feature>
<protein>
    <recommendedName>
        <fullName evidence="5">Rho GDP-dissociation inhibitor 3</fullName>
    </recommendedName>
    <alternativeName>
        <fullName evidence="6">Rho-GDI gamma</fullName>
    </alternativeName>
</protein>
<evidence type="ECO:0000313" key="8">
    <source>
        <dbReference type="EMBL" id="OTF75995.1"/>
    </source>
</evidence>
<evidence type="ECO:0000256" key="7">
    <source>
        <dbReference type="SAM" id="MobiDB-lite"/>
    </source>
</evidence>
<comment type="subcellular location">
    <subcellularLocation>
        <location evidence="1">Cytoplasm</location>
    </subcellularLocation>
</comment>
<dbReference type="AlphaFoldDB" id="A0A1Y3B9S2"/>
<evidence type="ECO:0000256" key="1">
    <source>
        <dbReference type="ARBA" id="ARBA00004496"/>
    </source>
</evidence>
<dbReference type="OrthoDB" id="1683373at2759"/>
<evidence type="ECO:0000256" key="4">
    <source>
        <dbReference type="ARBA" id="ARBA00053735"/>
    </source>
</evidence>
<dbReference type="PANTHER" id="PTHR10980">
    <property type="entry name" value="RHO GDP-DISSOCIATION INHIBITOR"/>
    <property type="match status" value="1"/>
</dbReference>
<evidence type="ECO:0000256" key="2">
    <source>
        <dbReference type="ARBA" id="ARBA00009758"/>
    </source>
</evidence>
<name>A0A1Y3B9S2_EURMA</name>
<comment type="similarity">
    <text evidence="2">Belongs to the Rho GDI family.</text>
</comment>
<evidence type="ECO:0000313" key="9">
    <source>
        <dbReference type="Proteomes" id="UP000194236"/>
    </source>
</evidence>
<sequence>MSAEDNSKNTNADNNGGDGDELNLNYKPPAEKSLSDIVSADKDDESLMKYKESLLGKAVQDIVVVDETNPKRVIVKALSLLVDGRPDMVIDLSQGVESVKKKVYTIKDGIEYRIKIDFYVQREIVTGLKFQQKIYRHGMKVLKTTNMVGSYAPKHDLQSYTTPVEEMPSGMLARGTYTVKSLFTDDDDNEHLKWEWSFELKKDWD</sequence>
<comment type="function">
    <text evidence="4">Inhibits GDP/GTP exchange reaction of RhoB. Interacts specifically with the GDP- and GTP-bound forms of post-translationally processed Rhob and Rhog proteins, both of which show a growth-regulated expression in mammalian cells. Stimulates the release of the GDP-bound but not the GTP-bound RhoB protein. Also inhibits the GDP/GTP exchange of RhoB but shows less ability to inhibit the dissociation of prebound GTP.</text>
</comment>
<dbReference type="Proteomes" id="UP000194236">
    <property type="component" value="Unassembled WGS sequence"/>
</dbReference>
<dbReference type="InterPro" id="IPR014756">
    <property type="entry name" value="Ig_E-set"/>
</dbReference>
<dbReference type="Pfam" id="PF02115">
    <property type="entry name" value="Rho_GDI"/>
    <property type="match status" value="1"/>
</dbReference>
<dbReference type="Gene3D" id="2.70.50.30">
    <property type="entry name" value="Coagulation Factor XIII, subunit A, domain 1"/>
    <property type="match status" value="1"/>
</dbReference>
<keyword evidence="9" id="KW-1185">Reference proteome</keyword>
<gene>
    <name evidence="8" type="ORF">BLA29_000052</name>
</gene>
<dbReference type="GO" id="GO:0016020">
    <property type="term" value="C:membrane"/>
    <property type="evidence" value="ECO:0007669"/>
    <property type="project" value="TreeGrafter"/>
</dbReference>
<evidence type="ECO:0000256" key="5">
    <source>
        <dbReference type="ARBA" id="ARBA00073845"/>
    </source>
</evidence>
<reference evidence="8 9" key="1">
    <citation type="submission" date="2017-03" db="EMBL/GenBank/DDBJ databases">
        <title>Genome Survey of Euroglyphus maynei.</title>
        <authorList>
            <person name="Arlian L.G."/>
            <person name="Morgan M.S."/>
            <person name="Rider S.D."/>
        </authorList>
    </citation>
    <scope>NUCLEOTIDE SEQUENCE [LARGE SCALE GENOMIC DNA]</scope>
    <source>
        <strain evidence="8">Arlian Lab</strain>
        <tissue evidence="8">Whole body</tissue>
    </source>
</reference>
<dbReference type="InterPro" id="IPR000406">
    <property type="entry name" value="Rho_GDI"/>
</dbReference>
<dbReference type="GO" id="GO:0005094">
    <property type="term" value="F:Rho GDP-dissociation inhibitor activity"/>
    <property type="evidence" value="ECO:0007669"/>
    <property type="project" value="InterPro"/>
</dbReference>
<dbReference type="InterPro" id="IPR024792">
    <property type="entry name" value="RhoGDI_dom_sf"/>
</dbReference>
<dbReference type="GO" id="GO:0005829">
    <property type="term" value="C:cytosol"/>
    <property type="evidence" value="ECO:0007669"/>
    <property type="project" value="TreeGrafter"/>
</dbReference>
<accession>A0A1Y3B9S2</accession>
<proteinExistence type="inferred from homology"/>
<dbReference type="GO" id="GO:0007266">
    <property type="term" value="P:Rho protein signal transduction"/>
    <property type="evidence" value="ECO:0007669"/>
    <property type="project" value="InterPro"/>
</dbReference>
<dbReference type="PANTHER" id="PTHR10980:SF3">
    <property type="entry name" value="LD16419P"/>
    <property type="match status" value="1"/>
</dbReference>
<organism evidence="8 9">
    <name type="scientific">Euroglyphus maynei</name>
    <name type="common">Mayne's house dust mite</name>
    <dbReference type="NCBI Taxonomy" id="6958"/>
    <lineage>
        <taxon>Eukaryota</taxon>
        <taxon>Metazoa</taxon>
        <taxon>Ecdysozoa</taxon>
        <taxon>Arthropoda</taxon>
        <taxon>Chelicerata</taxon>
        <taxon>Arachnida</taxon>
        <taxon>Acari</taxon>
        <taxon>Acariformes</taxon>
        <taxon>Sarcoptiformes</taxon>
        <taxon>Astigmata</taxon>
        <taxon>Psoroptidia</taxon>
        <taxon>Analgoidea</taxon>
        <taxon>Pyroglyphidae</taxon>
        <taxon>Pyroglyphinae</taxon>
        <taxon>Euroglyphus</taxon>
    </lineage>
</organism>